<evidence type="ECO:0000256" key="1">
    <source>
        <dbReference type="ARBA" id="ARBA00004814"/>
    </source>
</evidence>
<accession>I4YYU4</accession>
<dbReference type="eggNOG" id="COG1231">
    <property type="taxonomic scope" value="Bacteria"/>
</dbReference>
<comment type="pathway">
    <text evidence="1">Plant hormone metabolism; auxin biosynthesis.</text>
</comment>
<evidence type="ECO:0000256" key="4">
    <source>
        <dbReference type="ARBA" id="ARBA00017871"/>
    </source>
</evidence>
<organism evidence="9 10">
    <name type="scientific">Microvirga lotononidis</name>
    <dbReference type="NCBI Taxonomy" id="864069"/>
    <lineage>
        <taxon>Bacteria</taxon>
        <taxon>Pseudomonadati</taxon>
        <taxon>Pseudomonadota</taxon>
        <taxon>Alphaproteobacteria</taxon>
        <taxon>Hyphomicrobiales</taxon>
        <taxon>Methylobacteriaceae</taxon>
        <taxon>Microvirga</taxon>
    </lineage>
</organism>
<feature type="compositionally biased region" description="Basic and acidic residues" evidence="7">
    <location>
        <begin position="1"/>
        <end position="20"/>
    </location>
</feature>
<dbReference type="Proteomes" id="UP000003947">
    <property type="component" value="Unassembled WGS sequence"/>
</dbReference>
<protein>
    <recommendedName>
        <fullName evidence="4">Tryptophan 2-monooxygenase</fullName>
        <ecNumber evidence="3">1.13.12.3</ecNumber>
    </recommendedName>
</protein>
<dbReference type="PATRIC" id="fig|864069.3.peg.1785"/>
<name>I4YYU4_9HYPH</name>
<dbReference type="EMBL" id="JH660641">
    <property type="protein sequence ID" value="EIM29136.1"/>
    <property type="molecule type" value="Genomic_DNA"/>
</dbReference>
<evidence type="ECO:0000256" key="7">
    <source>
        <dbReference type="SAM" id="MobiDB-lite"/>
    </source>
</evidence>
<evidence type="ECO:0000256" key="5">
    <source>
        <dbReference type="ARBA" id="ARBA00023070"/>
    </source>
</evidence>
<dbReference type="STRING" id="864069.MicloDRAFT_00016080"/>
<dbReference type="Gene3D" id="3.50.50.60">
    <property type="entry name" value="FAD/NAD(P)-binding domain"/>
    <property type="match status" value="1"/>
</dbReference>
<comment type="catalytic activity">
    <reaction evidence="6">
        <text>L-tryptophan + O2 = indole-3-acetamide + CO2 + H2O</text>
        <dbReference type="Rhea" id="RHEA:16165"/>
        <dbReference type="ChEBI" id="CHEBI:15377"/>
        <dbReference type="ChEBI" id="CHEBI:15379"/>
        <dbReference type="ChEBI" id="CHEBI:16031"/>
        <dbReference type="ChEBI" id="CHEBI:16526"/>
        <dbReference type="ChEBI" id="CHEBI:57912"/>
        <dbReference type="EC" id="1.13.12.3"/>
    </reaction>
</comment>
<keyword evidence="5" id="KW-0073">Auxin biosynthesis</keyword>
<dbReference type="InterPro" id="IPR036188">
    <property type="entry name" value="FAD/NAD-bd_sf"/>
</dbReference>
<dbReference type="HOGENOM" id="CLU_004498_10_3_5"/>
<evidence type="ECO:0000313" key="9">
    <source>
        <dbReference type="EMBL" id="EIM29136.1"/>
    </source>
</evidence>
<feature type="domain" description="Amine oxidase" evidence="8">
    <location>
        <begin position="38"/>
        <end position="91"/>
    </location>
</feature>
<feature type="domain" description="Amine oxidase" evidence="8">
    <location>
        <begin position="182"/>
        <end position="428"/>
    </location>
</feature>
<evidence type="ECO:0000259" key="8">
    <source>
        <dbReference type="Pfam" id="PF01593"/>
    </source>
</evidence>
<reference evidence="9 10" key="1">
    <citation type="submission" date="2012-02" db="EMBL/GenBank/DDBJ databases">
        <title>Improved High-Quality Draft sequence of Microvirga sp. WSM3557.</title>
        <authorList>
            <consortium name="US DOE Joint Genome Institute"/>
            <person name="Lucas S."/>
            <person name="Han J."/>
            <person name="Lapidus A."/>
            <person name="Cheng J.-F."/>
            <person name="Goodwin L."/>
            <person name="Pitluck S."/>
            <person name="Peters L."/>
            <person name="Zhang X."/>
            <person name="Detter J.C."/>
            <person name="Han C."/>
            <person name="Tapia R."/>
            <person name="Land M."/>
            <person name="Hauser L."/>
            <person name="Kyrpides N."/>
            <person name="Ivanova N."/>
            <person name="Pagani I."/>
            <person name="Brau L."/>
            <person name="Yates R."/>
            <person name="O'Hara G."/>
            <person name="Rui T."/>
            <person name="Howieson J."/>
            <person name="Reeve W."/>
            <person name="Woyke T."/>
        </authorList>
    </citation>
    <scope>NUCLEOTIDE SEQUENCE [LARGE SCALE GENOMIC DNA]</scope>
    <source>
        <strain evidence="9 10">WSM3557</strain>
    </source>
</reference>
<proteinExistence type="inferred from homology"/>
<gene>
    <name evidence="9" type="ORF">MicloDRAFT_00016080</name>
</gene>
<dbReference type="PANTHER" id="PTHR10742:SF410">
    <property type="entry name" value="LYSINE-SPECIFIC HISTONE DEMETHYLASE 2"/>
    <property type="match status" value="1"/>
</dbReference>
<dbReference type="SUPFAM" id="SSF51905">
    <property type="entry name" value="FAD/NAD(P)-binding domain"/>
    <property type="match status" value="1"/>
</dbReference>
<dbReference type="GO" id="GO:0050361">
    <property type="term" value="F:tryptophan 2-monooxygenase activity"/>
    <property type="evidence" value="ECO:0007669"/>
    <property type="project" value="UniProtKB-EC"/>
</dbReference>
<dbReference type="GO" id="GO:0009851">
    <property type="term" value="P:auxin biosynthetic process"/>
    <property type="evidence" value="ECO:0007669"/>
    <property type="project" value="UniProtKB-KW"/>
</dbReference>
<dbReference type="PANTHER" id="PTHR10742">
    <property type="entry name" value="FLAVIN MONOAMINE OXIDASE"/>
    <property type="match status" value="1"/>
</dbReference>
<keyword evidence="10" id="KW-1185">Reference proteome</keyword>
<dbReference type="Pfam" id="PF01593">
    <property type="entry name" value="Amino_oxidase"/>
    <property type="match status" value="2"/>
</dbReference>
<evidence type="ECO:0000256" key="3">
    <source>
        <dbReference type="ARBA" id="ARBA00012535"/>
    </source>
</evidence>
<dbReference type="EC" id="1.13.12.3" evidence="3"/>
<evidence type="ECO:0000256" key="6">
    <source>
        <dbReference type="ARBA" id="ARBA00047321"/>
    </source>
</evidence>
<dbReference type="InterPro" id="IPR050281">
    <property type="entry name" value="Flavin_monoamine_oxidase"/>
</dbReference>
<dbReference type="PRINTS" id="PR00419">
    <property type="entry name" value="ADXRDTASE"/>
</dbReference>
<sequence>MNDPAAKRGVEKAVPMDHETPTGAKADPDVAIVGAGSAGIAAARRLLASGLTVTVLDARNRIGGRTVTRRFKGHPVDLGAHWLHAGPINPLVKLGHRRGEPLRRAPVDGHFFVRGRPGTRTERAALDRAFDMADRAMTQAARAREDQPAAAALPPMGPQGRRVAAIHGLVSGRPLDEVSLHDFPSMEYADNLFIAGGLGAYVSRLAHHLPVRLGTAVHRIDWSGAGVGIETSSGTLRARAVIVTAPMAVLQQEAIRFAPALPHPVAAAINGFTQGVYEHVILHWPDSPFRGADRLASLPGTHRQPPGLLTRIDGTPFHFFELDQPAASSFDRRDVHAPYRYARAVLAEQFGHRAIRNLATLRSTAWRHDPWSRASWAVVPPGLYAIRDRLKAPVGERIWFAGEALSRAQWGTAGGAWEEGERAAGEIIAMLR</sequence>
<evidence type="ECO:0000256" key="2">
    <source>
        <dbReference type="ARBA" id="ARBA00005833"/>
    </source>
</evidence>
<comment type="similarity">
    <text evidence="2">Belongs to the tryptophan 2-monooxygenase family.</text>
</comment>
<evidence type="ECO:0000313" key="10">
    <source>
        <dbReference type="Proteomes" id="UP000003947"/>
    </source>
</evidence>
<dbReference type="InterPro" id="IPR002937">
    <property type="entry name" value="Amino_oxidase"/>
</dbReference>
<feature type="region of interest" description="Disordered" evidence="7">
    <location>
        <begin position="1"/>
        <end position="27"/>
    </location>
</feature>
<dbReference type="AlphaFoldDB" id="I4YYU4"/>